<dbReference type="EMBL" id="JALDAX010000032">
    <property type="protein sequence ID" value="MCI3246323.1"/>
    <property type="molecule type" value="Genomic_DNA"/>
</dbReference>
<organism evidence="1 2">
    <name type="scientific">Streptomyces spinosisporus</name>
    <dbReference type="NCBI Taxonomy" id="2927582"/>
    <lineage>
        <taxon>Bacteria</taxon>
        <taxon>Bacillati</taxon>
        <taxon>Actinomycetota</taxon>
        <taxon>Actinomycetes</taxon>
        <taxon>Kitasatosporales</taxon>
        <taxon>Streptomycetaceae</taxon>
        <taxon>Streptomyces</taxon>
    </lineage>
</organism>
<accession>A0ABS9XW61</accession>
<dbReference type="RefSeq" id="WP_242713674.1">
    <property type="nucleotide sequence ID" value="NZ_JALDAX010000032.1"/>
</dbReference>
<gene>
    <name evidence="1" type="ORF">MQN93_42195</name>
</gene>
<comment type="caution">
    <text evidence="1">The sequence shown here is derived from an EMBL/GenBank/DDBJ whole genome shotgun (WGS) entry which is preliminary data.</text>
</comment>
<dbReference type="Proteomes" id="UP001165270">
    <property type="component" value="Unassembled WGS sequence"/>
</dbReference>
<reference evidence="1" key="1">
    <citation type="submission" date="2022-03" db="EMBL/GenBank/DDBJ databases">
        <title>Streptomyces 7R015 and 7R016 isolated from Barleria lupulina in Thailand.</title>
        <authorList>
            <person name="Kanchanasin P."/>
            <person name="Phongsopitanun W."/>
            <person name="Tanasupawat S."/>
        </authorList>
    </citation>
    <scope>NUCLEOTIDE SEQUENCE</scope>
    <source>
        <strain evidence="1">7R016</strain>
    </source>
</reference>
<name>A0ABS9XW61_9ACTN</name>
<evidence type="ECO:0000313" key="2">
    <source>
        <dbReference type="Proteomes" id="UP001165270"/>
    </source>
</evidence>
<sequence length="54" mass="5743">MSFKKRKAQFAARGARNPGGLAYYVGAKKYGKAGMALKAAAGRKKAAAKRRKGK</sequence>
<evidence type="ECO:0000313" key="1">
    <source>
        <dbReference type="EMBL" id="MCI3246323.1"/>
    </source>
</evidence>
<proteinExistence type="predicted"/>
<protein>
    <submittedName>
        <fullName evidence="1">Uncharacterized protein</fullName>
    </submittedName>
</protein>
<keyword evidence="2" id="KW-1185">Reference proteome</keyword>